<organism evidence="2 3">
    <name type="scientific">Daedalea quercina L-15889</name>
    <dbReference type="NCBI Taxonomy" id="1314783"/>
    <lineage>
        <taxon>Eukaryota</taxon>
        <taxon>Fungi</taxon>
        <taxon>Dikarya</taxon>
        <taxon>Basidiomycota</taxon>
        <taxon>Agaricomycotina</taxon>
        <taxon>Agaricomycetes</taxon>
        <taxon>Polyporales</taxon>
        <taxon>Fomitopsis</taxon>
    </lineage>
</organism>
<dbReference type="AlphaFoldDB" id="A0A165M8G1"/>
<reference evidence="2 3" key="1">
    <citation type="journal article" date="2016" name="Mol. Biol. Evol.">
        <title>Comparative Genomics of Early-Diverging Mushroom-Forming Fungi Provides Insights into the Origins of Lignocellulose Decay Capabilities.</title>
        <authorList>
            <person name="Nagy L.G."/>
            <person name="Riley R."/>
            <person name="Tritt A."/>
            <person name="Adam C."/>
            <person name="Daum C."/>
            <person name="Floudas D."/>
            <person name="Sun H."/>
            <person name="Yadav J.S."/>
            <person name="Pangilinan J."/>
            <person name="Larsson K.H."/>
            <person name="Matsuura K."/>
            <person name="Barry K."/>
            <person name="Labutti K."/>
            <person name="Kuo R."/>
            <person name="Ohm R.A."/>
            <person name="Bhattacharya S.S."/>
            <person name="Shirouzu T."/>
            <person name="Yoshinaga Y."/>
            <person name="Martin F.M."/>
            <person name="Grigoriev I.V."/>
            <person name="Hibbett D.S."/>
        </authorList>
    </citation>
    <scope>NUCLEOTIDE SEQUENCE [LARGE SCALE GENOMIC DNA]</scope>
    <source>
        <strain evidence="2 3">L-15889</strain>
    </source>
</reference>
<accession>A0A165M8G1</accession>
<protein>
    <submittedName>
        <fullName evidence="2">Uncharacterized protein</fullName>
    </submittedName>
</protein>
<proteinExistence type="predicted"/>
<dbReference type="STRING" id="1314783.A0A165M8G1"/>
<gene>
    <name evidence="2" type="ORF">DAEQUDRAFT_530732</name>
</gene>
<name>A0A165M8G1_9APHY</name>
<feature type="compositionally biased region" description="Polar residues" evidence="1">
    <location>
        <begin position="218"/>
        <end position="228"/>
    </location>
</feature>
<evidence type="ECO:0000313" key="3">
    <source>
        <dbReference type="Proteomes" id="UP000076727"/>
    </source>
</evidence>
<feature type="region of interest" description="Disordered" evidence="1">
    <location>
        <begin position="300"/>
        <end position="328"/>
    </location>
</feature>
<dbReference type="EMBL" id="KV429107">
    <property type="protein sequence ID" value="KZT65354.1"/>
    <property type="molecule type" value="Genomic_DNA"/>
</dbReference>
<dbReference type="Proteomes" id="UP000076727">
    <property type="component" value="Unassembled WGS sequence"/>
</dbReference>
<keyword evidence="3" id="KW-1185">Reference proteome</keyword>
<feature type="region of interest" description="Disordered" evidence="1">
    <location>
        <begin position="218"/>
        <end position="265"/>
    </location>
</feature>
<evidence type="ECO:0000256" key="1">
    <source>
        <dbReference type="SAM" id="MobiDB-lite"/>
    </source>
</evidence>
<sequence length="409" mass="44642">MAATAWDTYAEQLMDQGHGYPLWDPEPTGNGEVEIGDVGFIRRGRFHRLFSARYTADHPLNETWGVPDDFVPLHIANGFIVEKQSAIASDSLHSGSFHKLAVGGEVHAGSATDISLLYQCVDDKGAVLVLPTKHANSQELLETGGVYKYIQRNHTSWYHFATEKADILVKKEDIIFVTGWTKTSRWAVGAFASGGKAVELSLTVGYEAHAHATFNLSSSTGSSKSWYQHSGPIPEAVDNDRPLSGQRTSERGRGRGRRNRGRSIPPSRKLDQCIFLRFCQCKERLRGILPSLLPKVINAAAGPKDDERDGEGDSESMSPQTTVESESYIESYPRTPQWYNPVDCVLDHILQNSDASVAIASTTDAAALARSMSTPVQDLPSALRSQGLDMIVSDGGRRCSGGGSCEVIF</sequence>
<dbReference type="OrthoDB" id="3222453at2759"/>
<evidence type="ECO:0000313" key="2">
    <source>
        <dbReference type="EMBL" id="KZT65354.1"/>
    </source>
</evidence>